<gene>
    <name evidence="1" type="ORF">NCS57_00646500</name>
</gene>
<proteinExistence type="predicted"/>
<reference evidence="1" key="1">
    <citation type="submission" date="2022-06" db="EMBL/GenBank/DDBJ databases">
        <title>Fusarium solani species complex genomes reveal bases of compartmentalisation and animal pathogenesis.</title>
        <authorList>
            <person name="Tsai I.J."/>
        </authorList>
    </citation>
    <scope>NUCLEOTIDE SEQUENCE</scope>
    <source>
        <strain evidence="1">Fu6.1</strain>
    </source>
</reference>
<sequence>MVKFNWALGQLAVASFLSLPRDVAATWIPRRQFKNETAPQNIPIKLMGTSPKYPSHPDTTKFCSWWWDNDGSIACKDMPDAWSISMEDFLRWNPGLASDCSNFLLEWSYCVEAANKPPVTSVPSKTTTVGGSSPTTGVQTPTPTQPDMVDNCVAFAFVEKGMSCNTVLTKNGITLKELVAWNPSVGANCESLWAEVYVCVSIVGHDPEGTNTVKPSPTTTSKTDPTNGIETPSPTQPDMVDNCNKFAFVSQGQTCDTISKANGITTAELYKWNPSVGSGCEGLWADVYVCVSVVGHSPSPTKPTPTNGIETPSPIQDGMVNNCNKFHLVKTTTTCTSIQDYYKLPLATFYKWNPSVGTDCRSLLANYYVCVMTTDYKPETTPKPSPTTPSNGITTPSPIQASMHKNCNKFHLVSSTTTCSSISNYYNLPLKDFYSWNPSVGSSCQSLMAQYYVCVSIIGWSPPKPSPTTPGNGISTPSPIQTGMVNNCNKFHLVQKTTTCASIQNYYKITMEQLAKWNPAVGSKCTALWADYHVCVGVIGQTPTQPPKENPTPTPVQAGMINNCKKFHLVKSTTTCASIQDYYKITMAQIAKWNPAVGAKCTALWKDYYVCVGV</sequence>
<name>A0ACC0R4K9_9HYPO</name>
<accession>A0ACC0R4K9</accession>
<evidence type="ECO:0000313" key="1">
    <source>
        <dbReference type="EMBL" id="KAI8671706.1"/>
    </source>
</evidence>
<comment type="caution">
    <text evidence="1">The sequence shown here is derived from an EMBL/GenBank/DDBJ whole genome shotgun (WGS) entry which is preliminary data.</text>
</comment>
<dbReference type="Proteomes" id="UP001065298">
    <property type="component" value="Chromosome 4"/>
</dbReference>
<keyword evidence="2" id="KW-1185">Reference proteome</keyword>
<evidence type="ECO:0000313" key="2">
    <source>
        <dbReference type="Proteomes" id="UP001065298"/>
    </source>
</evidence>
<protein>
    <submittedName>
        <fullName evidence="1">Uncharacterized protein</fullName>
    </submittedName>
</protein>
<dbReference type="EMBL" id="CM046506">
    <property type="protein sequence ID" value="KAI8671706.1"/>
    <property type="molecule type" value="Genomic_DNA"/>
</dbReference>
<organism evidence="1 2">
    <name type="scientific">Fusarium keratoplasticum</name>
    <dbReference type="NCBI Taxonomy" id="1328300"/>
    <lineage>
        <taxon>Eukaryota</taxon>
        <taxon>Fungi</taxon>
        <taxon>Dikarya</taxon>
        <taxon>Ascomycota</taxon>
        <taxon>Pezizomycotina</taxon>
        <taxon>Sordariomycetes</taxon>
        <taxon>Hypocreomycetidae</taxon>
        <taxon>Hypocreales</taxon>
        <taxon>Nectriaceae</taxon>
        <taxon>Fusarium</taxon>
        <taxon>Fusarium solani species complex</taxon>
    </lineage>
</organism>